<dbReference type="AlphaFoldDB" id="A0A516GM55"/>
<dbReference type="CDD" id="cd12797">
    <property type="entry name" value="M23_peptidase"/>
    <property type="match status" value="1"/>
</dbReference>
<dbReference type="OrthoDB" id="9801052at2"/>
<dbReference type="SUPFAM" id="SSF51261">
    <property type="entry name" value="Duplicated hybrid motif"/>
    <property type="match status" value="1"/>
</dbReference>
<dbReference type="PANTHER" id="PTHR21666">
    <property type="entry name" value="PEPTIDASE-RELATED"/>
    <property type="match status" value="1"/>
</dbReference>
<proteinExistence type="predicted"/>
<dbReference type="GO" id="GO:0004222">
    <property type="term" value="F:metalloendopeptidase activity"/>
    <property type="evidence" value="ECO:0007669"/>
    <property type="project" value="TreeGrafter"/>
</dbReference>
<keyword evidence="1" id="KW-0732">Signal</keyword>
<dbReference type="InterPro" id="IPR050570">
    <property type="entry name" value="Cell_wall_metabolism_enzyme"/>
</dbReference>
<dbReference type="Proteomes" id="UP000319209">
    <property type="component" value="Chromosome"/>
</dbReference>
<feature type="domain" description="M23ase beta-sheet core" evidence="2">
    <location>
        <begin position="97"/>
        <end position="196"/>
    </location>
</feature>
<dbReference type="InterPro" id="IPR011055">
    <property type="entry name" value="Dup_hybrid_motif"/>
</dbReference>
<evidence type="ECO:0000313" key="3">
    <source>
        <dbReference type="EMBL" id="QDO92603.1"/>
    </source>
</evidence>
<dbReference type="Gene3D" id="2.70.70.10">
    <property type="entry name" value="Glucose Permease (Domain IIA)"/>
    <property type="match status" value="1"/>
</dbReference>
<gene>
    <name evidence="3" type="ORF">FNB79_00935</name>
</gene>
<accession>A0A516GM55</accession>
<evidence type="ECO:0000313" key="4">
    <source>
        <dbReference type="Proteomes" id="UP000319209"/>
    </source>
</evidence>
<organism evidence="3 4">
    <name type="scientific">Formosa sediminum</name>
    <dbReference type="NCBI Taxonomy" id="2594004"/>
    <lineage>
        <taxon>Bacteria</taxon>
        <taxon>Pseudomonadati</taxon>
        <taxon>Bacteroidota</taxon>
        <taxon>Flavobacteriia</taxon>
        <taxon>Flavobacteriales</taxon>
        <taxon>Flavobacteriaceae</taxon>
        <taxon>Formosa</taxon>
    </lineage>
</organism>
<evidence type="ECO:0000256" key="1">
    <source>
        <dbReference type="ARBA" id="ARBA00022729"/>
    </source>
</evidence>
<dbReference type="KEGG" id="fop:FNB79_00935"/>
<keyword evidence="4" id="KW-1185">Reference proteome</keyword>
<dbReference type="PANTHER" id="PTHR21666:SF289">
    <property type="entry name" value="L-ALA--D-GLU ENDOPEPTIDASE"/>
    <property type="match status" value="1"/>
</dbReference>
<dbReference type="Pfam" id="PF01551">
    <property type="entry name" value="Peptidase_M23"/>
    <property type="match status" value="1"/>
</dbReference>
<dbReference type="EMBL" id="CP041637">
    <property type="protein sequence ID" value="QDO92603.1"/>
    <property type="molecule type" value="Genomic_DNA"/>
</dbReference>
<sequence>MSTSMFIQVLKSLSSTPIKVLAPEINIEDYLVLDLSSSNKSLQYVDVSSAQNLETYINSHLTKHASKIGYGGYLEVRDLYKRSTYFNSESNASIRNIHIGVDLWSKAGTSVLAALDGEIHSFHNNMNYGDYGPTIILKHSYFDIIFYTLYGHLSLESITSLQVGSVLKQGEKIAELGTSDVNGDYPPHLHFQIIHDIQEYFGDYPGVCSATDLDFYAANCPDPNILLKLIN</sequence>
<reference evidence="3 4" key="1">
    <citation type="submission" date="2019-07" db="EMBL/GenBank/DDBJ databases">
        <title>Genome sequencing for Formosa sp. PS13.</title>
        <authorList>
            <person name="Park S.-J."/>
        </authorList>
    </citation>
    <scope>NUCLEOTIDE SEQUENCE [LARGE SCALE GENOMIC DNA]</scope>
    <source>
        <strain evidence="3 4">PS13</strain>
    </source>
</reference>
<name>A0A516GM55_9FLAO</name>
<dbReference type="InterPro" id="IPR016047">
    <property type="entry name" value="M23ase_b-sheet_dom"/>
</dbReference>
<dbReference type="RefSeq" id="WP_143379513.1">
    <property type="nucleotide sequence ID" value="NZ_CP041637.1"/>
</dbReference>
<protein>
    <submittedName>
        <fullName evidence="3">Peptidoglycan DD-metalloendopeptidase family protein</fullName>
    </submittedName>
</protein>
<evidence type="ECO:0000259" key="2">
    <source>
        <dbReference type="Pfam" id="PF01551"/>
    </source>
</evidence>